<evidence type="ECO:0000256" key="5">
    <source>
        <dbReference type="ARBA" id="ARBA00023049"/>
    </source>
</evidence>
<sequence length="341" mass="35919">MVSCVAVAGQGCALFNSVRSGNPAAVAQAAARQAEQTKEAVRRAEEKCAPVKEALVSFEEERAIGGAIGVSLVSKNGTLLLEGMTEKDPEVLNKKLAAKEAVTLPDNAVNDMTAYVSIVGKNLARYSARPDLPWTFAVIENEAVNAFSAPGGYVVLTTALMKKISNEAQLAGVLGHEIGHVVHKHSLNKYKDAKHKQCIAANTAANMAEMGLPAGAGEAAAKFAKKFDGQMDLDASEGDFIMFIMNAVITILQTGNDKDAEFETDKTALELVAFAGYDPTEYEKFLVSLGSQGGGVLSSHPSTDDRVARLKALREGDLAPFANGKAKPDTAKVLAPLAPKS</sequence>
<dbReference type="InterPro" id="IPR051156">
    <property type="entry name" value="Mito/Outer_Membr_Metalloprot"/>
</dbReference>
<dbReference type="GO" id="GO:0046872">
    <property type="term" value="F:metal ion binding"/>
    <property type="evidence" value="ECO:0007669"/>
    <property type="project" value="UniProtKB-KW"/>
</dbReference>
<evidence type="ECO:0000313" key="9">
    <source>
        <dbReference type="Proteomes" id="UP000249061"/>
    </source>
</evidence>
<organism evidence="8 9">
    <name type="scientific">Archangium gephyra</name>
    <dbReference type="NCBI Taxonomy" id="48"/>
    <lineage>
        <taxon>Bacteria</taxon>
        <taxon>Pseudomonadati</taxon>
        <taxon>Myxococcota</taxon>
        <taxon>Myxococcia</taxon>
        <taxon>Myxococcales</taxon>
        <taxon>Cystobacterineae</taxon>
        <taxon>Archangiaceae</taxon>
        <taxon>Archangium</taxon>
    </lineage>
</organism>
<dbReference type="GO" id="GO:0051603">
    <property type="term" value="P:proteolysis involved in protein catabolic process"/>
    <property type="evidence" value="ECO:0007669"/>
    <property type="project" value="TreeGrafter"/>
</dbReference>
<proteinExistence type="inferred from homology"/>
<keyword evidence="3 6" id="KW-0378">Hydrolase</keyword>
<dbReference type="InterPro" id="IPR001915">
    <property type="entry name" value="Peptidase_M48"/>
</dbReference>
<evidence type="ECO:0000259" key="7">
    <source>
        <dbReference type="Pfam" id="PF01435"/>
    </source>
</evidence>
<feature type="domain" description="Peptidase M48" evidence="7">
    <location>
        <begin position="114"/>
        <end position="312"/>
    </location>
</feature>
<dbReference type="GO" id="GO:0004222">
    <property type="term" value="F:metalloendopeptidase activity"/>
    <property type="evidence" value="ECO:0007669"/>
    <property type="project" value="InterPro"/>
</dbReference>
<evidence type="ECO:0000256" key="1">
    <source>
        <dbReference type="ARBA" id="ARBA00022670"/>
    </source>
</evidence>
<keyword evidence="4 6" id="KW-0862">Zinc</keyword>
<comment type="caution">
    <text evidence="8">The sequence shown here is derived from an EMBL/GenBank/DDBJ whole genome shotgun (WGS) entry which is preliminary data.</text>
</comment>
<evidence type="ECO:0000256" key="4">
    <source>
        <dbReference type="ARBA" id="ARBA00022833"/>
    </source>
</evidence>
<comment type="similarity">
    <text evidence="6">Belongs to the peptidase M48 family.</text>
</comment>
<reference evidence="8 9" key="1">
    <citation type="submission" date="2017-08" db="EMBL/GenBank/DDBJ databases">
        <title>Infants hospitalized years apart are colonized by the same room-sourced microbial strains.</title>
        <authorList>
            <person name="Brooks B."/>
            <person name="Olm M.R."/>
            <person name="Firek B.A."/>
            <person name="Baker R."/>
            <person name="Thomas B.C."/>
            <person name="Morowitz M.J."/>
            <person name="Banfield J.F."/>
        </authorList>
    </citation>
    <scope>NUCLEOTIDE SEQUENCE [LARGE SCALE GENOMIC DNA]</scope>
    <source>
        <strain evidence="8">S2_003_000_R2_14</strain>
    </source>
</reference>
<evidence type="ECO:0000256" key="2">
    <source>
        <dbReference type="ARBA" id="ARBA00022723"/>
    </source>
</evidence>
<dbReference type="PANTHER" id="PTHR22726:SF1">
    <property type="entry name" value="METALLOENDOPEPTIDASE OMA1, MITOCHONDRIAL"/>
    <property type="match status" value="1"/>
</dbReference>
<dbReference type="Pfam" id="PF01435">
    <property type="entry name" value="Peptidase_M48"/>
    <property type="match status" value="1"/>
</dbReference>
<keyword evidence="5 6" id="KW-0482">Metalloprotease</keyword>
<evidence type="ECO:0000256" key="6">
    <source>
        <dbReference type="RuleBase" id="RU003983"/>
    </source>
</evidence>
<accession>A0A2W5UJT9</accession>
<dbReference type="AlphaFoldDB" id="A0A2W5UJT9"/>
<comment type="cofactor">
    <cofactor evidence="6">
        <name>Zn(2+)</name>
        <dbReference type="ChEBI" id="CHEBI:29105"/>
    </cofactor>
    <text evidence="6">Binds 1 zinc ion per subunit.</text>
</comment>
<dbReference type="PANTHER" id="PTHR22726">
    <property type="entry name" value="METALLOENDOPEPTIDASE OMA1"/>
    <property type="match status" value="1"/>
</dbReference>
<dbReference type="GO" id="GO:0016020">
    <property type="term" value="C:membrane"/>
    <property type="evidence" value="ECO:0007669"/>
    <property type="project" value="TreeGrafter"/>
</dbReference>
<keyword evidence="1 6" id="KW-0645">Protease</keyword>
<name>A0A2W5UJT9_9BACT</name>
<keyword evidence="2" id="KW-0479">Metal-binding</keyword>
<dbReference type="Gene3D" id="3.30.2010.10">
    <property type="entry name" value="Metalloproteases ('zincins'), catalytic domain"/>
    <property type="match status" value="1"/>
</dbReference>
<evidence type="ECO:0000313" key="8">
    <source>
        <dbReference type="EMBL" id="PZR09308.1"/>
    </source>
</evidence>
<dbReference type="EMBL" id="QFQP01000021">
    <property type="protein sequence ID" value="PZR09308.1"/>
    <property type="molecule type" value="Genomic_DNA"/>
</dbReference>
<dbReference type="Proteomes" id="UP000249061">
    <property type="component" value="Unassembled WGS sequence"/>
</dbReference>
<gene>
    <name evidence="8" type="ORF">DI536_22260</name>
</gene>
<protein>
    <recommendedName>
        <fullName evidence="7">Peptidase M48 domain-containing protein</fullName>
    </recommendedName>
</protein>
<evidence type="ECO:0000256" key="3">
    <source>
        <dbReference type="ARBA" id="ARBA00022801"/>
    </source>
</evidence>